<keyword evidence="1" id="KW-1015">Disulfide bond</keyword>
<feature type="domain" description="EGF-like" evidence="2">
    <location>
        <begin position="204"/>
        <end position="249"/>
    </location>
</feature>
<evidence type="ECO:0000259" key="2">
    <source>
        <dbReference type="PROSITE" id="PS50026"/>
    </source>
</evidence>
<evidence type="ECO:0000313" key="4">
    <source>
        <dbReference type="Proteomes" id="UP000663848"/>
    </source>
</evidence>
<dbReference type="Gene3D" id="2.10.25.10">
    <property type="entry name" value="Laminin"/>
    <property type="match status" value="2"/>
</dbReference>
<dbReference type="SUPFAM" id="SSF57196">
    <property type="entry name" value="EGF/Laminin"/>
    <property type="match status" value="1"/>
</dbReference>
<feature type="domain" description="EGF-like" evidence="2">
    <location>
        <begin position="129"/>
        <end position="167"/>
    </location>
</feature>
<feature type="disulfide bond" evidence="1">
    <location>
        <begin position="239"/>
        <end position="248"/>
    </location>
</feature>
<dbReference type="GO" id="GO:0005112">
    <property type="term" value="F:Notch binding"/>
    <property type="evidence" value="ECO:0007669"/>
    <property type="project" value="TreeGrafter"/>
</dbReference>
<proteinExistence type="predicted"/>
<evidence type="ECO:0000256" key="1">
    <source>
        <dbReference type="PROSITE-ProRule" id="PRU00076"/>
    </source>
</evidence>
<dbReference type="InterPro" id="IPR000742">
    <property type="entry name" value="EGF"/>
</dbReference>
<comment type="caution">
    <text evidence="1">Lacks conserved residue(s) required for the propagation of feature annotation.</text>
</comment>
<name>A0A821YST7_9BILA</name>
<comment type="caution">
    <text evidence="3">The sequence shown here is derived from an EMBL/GenBank/DDBJ whole genome shotgun (WGS) entry which is preliminary data.</text>
</comment>
<dbReference type="PROSITE" id="PS01186">
    <property type="entry name" value="EGF_2"/>
    <property type="match status" value="1"/>
</dbReference>
<reference evidence="3" key="1">
    <citation type="submission" date="2021-02" db="EMBL/GenBank/DDBJ databases">
        <authorList>
            <person name="Nowell W R."/>
        </authorList>
    </citation>
    <scope>NUCLEOTIDE SEQUENCE</scope>
</reference>
<gene>
    <name evidence="3" type="ORF">QYT958_LOCUS34592</name>
</gene>
<evidence type="ECO:0000313" key="3">
    <source>
        <dbReference type="EMBL" id="CAF4964396.1"/>
    </source>
</evidence>
<protein>
    <recommendedName>
        <fullName evidence="2">EGF-like domain-containing protein</fullName>
    </recommendedName>
</protein>
<dbReference type="InterPro" id="IPR050906">
    <property type="entry name" value="Notch_signaling"/>
</dbReference>
<feature type="disulfide bond" evidence="1">
    <location>
        <begin position="157"/>
        <end position="166"/>
    </location>
</feature>
<keyword evidence="1" id="KW-0245">EGF-like domain</keyword>
<feature type="non-terminal residue" evidence="3">
    <location>
        <position position="1"/>
    </location>
</feature>
<dbReference type="Proteomes" id="UP000663848">
    <property type="component" value="Unassembled WGS sequence"/>
</dbReference>
<dbReference type="SMART" id="SM00181">
    <property type="entry name" value="EGF"/>
    <property type="match status" value="2"/>
</dbReference>
<dbReference type="Pfam" id="PF23106">
    <property type="entry name" value="EGF_Teneurin"/>
    <property type="match status" value="1"/>
</dbReference>
<accession>A0A821YST7</accession>
<dbReference type="EMBL" id="CAJOBR010025056">
    <property type="protein sequence ID" value="CAF4964396.1"/>
    <property type="molecule type" value="Genomic_DNA"/>
</dbReference>
<sequence length="295" mass="32740">LRRLAFALNWTPHFSLANYSILPPLPLSSPLTLSPKRILPPTLLDQNGLIVADERQNALTQFSCRGGIPVYFKGNITCLCPPIIYGSFCKYQNQRVSVTLQLDISNIVLLSASLPFTNSINSTIIPVSSEIKCPLECKKGHGRCALFLNSGTYFCQCDPGWFGPFCTNSYQCNCSPGSLCVGTSRNQSICVCPINKYGKRCYLTNSLCQEKNAKNCRNNGTCIPRDLRIPVDDKTTCSCPDKFHGDECELNETRIDLLIEMPAMKDSLLIHFIRVNSHMPALQLYQANNGGLMNV</sequence>
<dbReference type="PROSITE" id="PS50026">
    <property type="entry name" value="EGF_3"/>
    <property type="match status" value="2"/>
</dbReference>
<dbReference type="PROSITE" id="PS00022">
    <property type="entry name" value="EGF_1"/>
    <property type="match status" value="3"/>
</dbReference>
<organism evidence="3 4">
    <name type="scientific">Rotaria socialis</name>
    <dbReference type="NCBI Taxonomy" id="392032"/>
    <lineage>
        <taxon>Eukaryota</taxon>
        <taxon>Metazoa</taxon>
        <taxon>Spiralia</taxon>
        <taxon>Gnathifera</taxon>
        <taxon>Rotifera</taxon>
        <taxon>Eurotatoria</taxon>
        <taxon>Bdelloidea</taxon>
        <taxon>Philodinida</taxon>
        <taxon>Philodinidae</taxon>
        <taxon>Rotaria</taxon>
    </lineage>
</organism>
<dbReference type="AlphaFoldDB" id="A0A821YST7"/>
<dbReference type="PANTHER" id="PTHR24044">
    <property type="entry name" value="NOTCH LIGAND FAMILY MEMBER"/>
    <property type="match status" value="1"/>
</dbReference>
<dbReference type="PANTHER" id="PTHR24044:SF420">
    <property type="entry name" value="DELTA AND NOTCH-LIKE EPIDERMAL GROWTH FACTOR-RELATED RECEPTOR ISOFORM X1"/>
    <property type="match status" value="1"/>
</dbReference>